<keyword evidence="2" id="KW-1185">Reference proteome</keyword>
<sequence length="85" mass="9464">IGQILQLATIIGTRADLLHTKLIESTTATFLRNGWSEHFACVIEKELALKPWCHTSTFEVPGWKEGVQSNFATDVRGNEAMATFD</sequence>
<dbReference type="EMBL" id="KN880713">
    <property type="protein sequence ID" value="KIY63198.1"/>
    <property type="molecule type" value="Genomic_DNA"/>
</dbReference>
<dbReference type="OrthoDB" id="10033309at2759"/>
<reference evidence="1 2" key="1">
    <citation type="journal article" date="2015" name="Fungal Genet. Biol.">
        <title>Evolution of novel wood decay mechanisms in Agaricales revealed by the genome sequences of Fistulina hepatica and Cylindrobasidium torrendii.</title>
        <authorList>
            <person name="Floudas D."/>
            <person name="Held B.W."/>
            <person name="Riley R."/>
            <person name="Nagy L.G."/>
            <person name="Koehler G."/>
            <person name="Ransdell A.S."/>
            <person name="Younus H."/>
            <person name="Chow J."/>
            <person name="Chiniquy J."/>
            <person name="Lipzen A."/>
            <person name="Tritt A."/>
            <person name="Sun H."/>
            <person name="Haridas S."/>
            <person name="LaButti K."/>
            <person name="Ohm R.A."/>
            <person name="Kues U."/>
            <person name="Blanchette R.A."/>
            <person name="Grigoriev I.V."/>
            <person name="Minto R.E."/>
            <person name="Hibbett D.S."/>
        </authorList>
    </citation>
    <scope>NUCLEOTIDE SEQUENCE [LARGE SCALE GENOMIC DNA]</scope>
    <source>
        <strain evidence="1 2">FP15055 ss-10</strain>
    </source>
</reference>
<proteinExistence type="predicted"/>
<name>A0A0D7AXX0_9AGAR</name>
<dbReference type="AlphaFoldDB" id="A0A0D7AXX0"/>
<organism evidence="1 2">
    <name type="scientific">Cylindrobasidium torrendii FP15055 ss-10</name>
    <dbReference type="NCBI Taxonomy" id="1314674"/>
    <lineage>
        <taxon>Eukaryota</taxon>
        <taxon>Fungi</taxon>
        <taxon>Dikarya</taxon>
        <taxon>Basidiomycota</taxon>
        <taxon>Agaricomycotina</taxon>
        <taxon>Agaricomycetes</taxon>
        <taxon>Agaricomycetidae</taxon>
        <taxon>Agaricales</taxon>
        <taxon>Marasmiineae</taxon>
        <taxon>Physalacriaceae</taxon>
        <taxon>Cylindrobasidium</taxon>
    </lineage>
</organism>
<gene>
    <name evidence="1" type="ORF">CYLTODRAFT_360351</name>
</gene>
<feature type="non-terminal residue" evidence="1">
    <location>
        <position position="1"/>
    </location>
</feature>
<protein>
    <submittedName>
        <fullName evidence="1">Uncharacterized protein</fullName>
    </submittedName>
</protein>
<dbReference type="Proteomes" id="UP000054007">
    <property type="component" value="Unassembled WGS sequence"/>
</dbReference>
<evidence type="ECO:0000313" key="1">
    <source>
        <dbReference type="EMBL" id="KIY63198.1"/>
    </source>
</evidence>
<evidence type="ECO:0000313" key="2">
    <source>
        <dbReference type="Proteomes" id="UP000054007"/>
    </source>
</evidence>
<accession>A0A0D7AXX0</accession>